<accession>A0A166JXL5</accession>
<evidence type="ECO:0000313" key="1">
    <source>
        <dbReference type="EMBL" id="KZP21318.1"/>
    </source>
</evidence>
<dbReference type="OrthoDB" id="2758338at2759"/>
<sequence>METLPPEILHAIFTLVCTDGGRTGCTLSTVSRYIRAAALPIMLRTVVARGVRQMQALATLLEKRVPGNRMVRYLFLTDVRRSLQPALPPGLSLLNATGGYDSTMAMGRGIDEHEREKSEAFEFKRTAAIQLILALTAPTLTSLSLVIKQCQYTAVLLPVSLPGLTELTTIMHIRDPTLAVLSLESLPHLPRLRRWNINMHNLGVASAYLARRISRIAPRLTHLRFCSVPNPSQAPHQLRDWALEAALGVLWTPQDLMDLAIVQAAMGLGAVGDGSATGGLDLTVKLPTGLRDVYIRPMRGRDAYAGYMRLVYQESVHRVHIEYVPEGNAYLEEDWSWEAREAERECLERSVGRRGCWVHPRLTYSKNIKGVAGRRSLEGAA</sequence>
<evidence type="ECO:0000313" key="2">
    <source>
        <dbReference type="Proteomes" id="UP000076532"/>
    </source>
</evidence>
<dbReference type="AlphaFoldDB" id="A0A166JXL5"/>
<dbReference type="EMBL" id="KV417548">
    <property type="protein sequence ID" value="KZP21318.1"/>
    <property type="molecule type" value="Genomic_DNA"/>
</dbReference>
<keyword evidence="2" id="KW-1185">Reference proteome</keyword>
<gene>
    <name evidence="1" type="ORF">FIBSPDRAFT_931736</name>
</gene>
<protein>
    <submittedName>
        <fullName evidence="1">Uncharacterized protein</fullName>
    </submittedName>
</protein>
<organism evidence="1 2">
    <name type="scientific">Athelia psychrophila</name>
    <dbReference type="NCBI Taxonomy" id="1759441"/>
    <lineage>
        <taxon>Eukaryota</taxon>
        <taxon>Fungi</taxon>
        <taxon>Dikarya</taxon>
        <taxon>Basidiomycota</taxon>
        <taxon>Agaricomycotina</taxon>
        <taxon>Agaricomycetes</taxon>
        <taxon>Agaricomycetidae</taxon>
        <taxon>Atheliales</taxon>
        <taxon>Atheliaceae</taxon>
        <taxon>Athelia</taxon>
    </lineage>
</organism>
<reference evidence="1 2" key="1">
    <citation type="journal article" date="2016" name="Mol. Biol. Evol.">
        <title>Comparative Genomics of Early-Diverging Mushroom-Forming Fungi Provides Insights into the Origins of Lignocellulose Decay Capabilities.</title>
        <authorList>
            <person name="Nagy L.G."/>
            <person name="Riley R."/>
            <person name="Tritt A."/>
            <person name="Adam C."/>
            <person name="Daum C."/>
            <person name="Floudas D."/>
            <person name="Sun H."/>
            <person name="Yadav J.S."/>
            <person name="Pangilinan J."/>
            <person name="Larsson K.H."/>
            <person name="Matsuura K."/>
            <person name="Barry K."/>
            <person name="Labutti K."/>
            <person name="Kuo R."/>
            <person name="Ohm R.A."/>
            <person name="Bhattacharya S.S."/>
            <person name="Shirouzu T."/>
            <person name="Yoshinaga Y."/>
            <person name="Martin F.M."/>
            <person name="Grigoriev I.V."/>
            <person name="Hibbett D.S."/>
        </authorList>
    </citation>
    <scope>NUCLEOTIDE SEQUENCE [LARGE SCALE GENOMIC DNA]</scope>
    <source>
        <strain evidence="1 2">CBS 109695</strain>
    </source>
</reference>
<name>A0A166JXL5_9AGAM</name>
<dbReference type="Proteomes" id="UP000076532">
    <property type="component" value="Unassembled WGS sequence"/>
</dbReference>
<proteinExistence type="predicted"/>